<feature type="region of interest" description="Disordered" evidence="2">
    <location>
        <begin position="12"/>
        <end position="32"/>
    </location>
</feature>
<feature type="domain" description="EF-hand" evidence="3">
    <location>
        <begin position="169"/>
        <end position="204"/>
    </location>
</feature>
<sequence length="534" mass="57898">MHFCPLGAQEEFGERTDQEDCQPPRFKSSSDAELPSTTLHGLLGCAVGHEVVEELSIPLGEANTLHVLRRLLQQFQEHDRRRQGAVEAEVAMELLLAHGVPRKIARLCLESSGSHFHYVTLMNDLLASKERYGYQYVLELFQSLDTDSSGSLSLQELRGLIGGGVFQLQHAEDVEQLLAWMDTNQDGTVSFTEFLNVALEYGQINTRAEGENTSPSFWAGLGLQGWGVSSTESAAPVQSMAAQRNRGSSMAGIAQTARGSMADPEGQISTQAPDASPKVWRLRVGIFSASSTGTPEMPTFESAYCICSLCGEDAGSNAIELFRTGSVRFHKQATWNIEEELLDYQPPDGLEFAIVCQGQSEERLFGKARLGHRQFFPLGCNTRLTLSRSGGGIQGTLWLKILVMEDDGSLVSEAPLQDPAPAMPKQPGGYSGLGYGAGPGRGSKHVVDEANTGPSVTWGRSWVEDRPPVLAAIRNRRLPPAPPPVQWVPQHPHVVDGGFWAPVYSPSHVHAATPTLRQTAHHAMGGAVLSPSRA</sequence>
<comment type="caution">
    <text evidence="4">The sequence shown here is derived from an EMBL/GenBank/DDBJ whole genome shotgun (WGS) entry which is preliminary data.</text>
</comment>
<keyword evidence="5" id="KW-1185">Reference proteome</keyword>
<name>A0A812QNH7_SYMPI</name>
<dbReference type="InterPro" id="IPR002048">
    <property type="entry name" value="EF_hand_dom"/>
</dbReference>
<reference evidence="4" key="1">
    <citation type="submission" date="2021-02" db="EMBL/GenBank/DDBJ databases">
        <authorList>
            <person name="Dougan E. K."/>
            <person name="Rhodes N."/>
            <person name="Thang M."/>
            <person name="Chan C."/>
        </authorList>
    </citation>
    <scope>NUCLEOTIDE SEQUENCE</scope>
</reference>
<organism evidence="4 5">
    <name type="scientific">Symbiodinium pilosum</name>
    <name type="common">Dinoflagellate</name>
    <dbReference type="NCBI Taxonomy" id="2952"/>
    <lineage>
        <taxon>Eukaryota</taxon>
        <taxon>Sar</taxon>
        <taxon>Alveolata</taxon>
        <taxon>Dinophyceae</taxon>
        <taxon>Suessiales</taxon>
        <taxon>Symbiodiniaceae</taxon>
        <taxon>Symbiodinium</taxon>
    </lineage>
</organism>
<dbReference type="AlphaFoldDB" id="A0A812QNH7"/>
<dbReference type="Proteomes" id="UP000649617">
    <property type="component" value="Unassembled WGS sequence"/>
</dbReference>
<dbReference type="SMART" id="SM00054">
    <property type="entry name" value="EFh"/>
    <property type="match status" value="2"/>
</dbReference>
<dbReference type="Gene3D" id="1.10.238.10">
    <property type="entry name" value="EF-hand"/>
    <property type="match status" value="1"/>
</dbReference>
<evidence type="ECO:0000313" key="5">
    <source>
        <dbReference type="Proteomes" id="UP000649617"/>
    </source>
</evidence>
<proteinExistence type="predicted"/>
<dbReference type="PROSITE" id="PS50222">
    <property type="entry name" value="EF_HAND_2"/>
    <property type="match status" value="2"/>
</dbReference>
<dbReference type="Pfam" id="PF13499">
    <property type="entry name" value="EF-hand_7"/>
    <property type="match status" value="1"/>
</dbReference>
<feature type="domain" description="EF-hand" evidence="3">
    <location>
        <begin position="132"/>
        <end position="167"/>
    </location>
</feature>
<protein>
    <recommendedName>
        <fullName evidence="3">EF-hand domain-containing protein</fullName>
    </recommendedName>
</protein>
<dbReference type="CDD" id="cd00051">
    <property type="entry name" value="EFh"/>
    <property type="match status" value="1"/>
</dbReference>
<dbReference type="PROSITE" id="PS00018">
    <property type="entry name" value="EF_HAND_1"/>
    <property type="match status" value="2"/>
</dbReference>
<gene>
    <name evidence="4" type="ORF">SPIL2461_LOCUS9747</name>
</gene>
<evidence type="ECO:0000256" key="2">
    <source>
        <dbReference type="SAM" id="MobiDB-lite"/>
    </source>
</evidence>
<dbReference type="InterPro" id="IPR011992">
    <property type="entry name" value="EF-hand-dom_pair"/>
</dbReference>
<keyword evidence="1" id="KW-0106">Calcium</keyword>
<accession>A0A812QNH7</accession>
<evidence type="ECO:0000313" key="4">
    <source>
        <dbReference type="EMBL" id="CAE7396044.1"/>
    </source>
</evidence>
<evidence type="ECO:0000256" key="1">
    <source>
        <dbReference type="ARBA" id="ARBA00022837"/>
    </source>
</evidence>
<dbReference type="OrthoDB" id="446640at2759"/>
<evidence type="ECO:0000259" key="3">
    <source>
        <dbReference type="PROSITE" id="PS50222"/>
    </source>
</evidence>
<dbReference type="GO" id="GO:0005509">
    <property type="term" value="F:calcium ion binding"/>
    <property type="evidence" value="ECO:0007669"/>
    <property type="project" value="InterPro"/>
</dbReference>
<dbReference type="EMBL" id="CAJNIZ010017280">
    <property type="protein sequence ID" value="CAE7396044.1"/>
    <property type="molecule type" value="Genomic_DNA"/>
</dbReference>
<dbReference type="InterPro" id="IPR018247">
    <property type="entry name" value="EF_Hand_1_Ca_BS"/>
</dbReference>
<dbReference type="SUPFAM" id="SSF47473">
    <property type="entry name" value="EF-hand"/>
    <property type="match status" value="1"/>
</dbReference>